<evidence type="ECO:0000313" key="4">
    <source>
        <dbReference type="Proteomes" id="UP000256345"/>
    </source>
</evidence>
<dbReference type="KEGG" id="age:AA314_06046"/>
<name>A0AAC8QB35_9BACT</name>
<gene>
    <name evidence="1" type="ORF">AA314_06046</name>
    <name evidence="2" type="ORF">ATI61_101490</name>
</gene>
<dbReference type="EMBL" id="QUMU01000001">
    <property type="protein sequence ID" value="REG37504.1"/>
    <property type="molecule type" value="Genomic_DNA"/>
</dbReference>
<dbReference type="RefSeq" id="WP_047858249.1">
    <property type="nucleotide sequence ID" value="NZ_CP011509.1"/>
</dbReference>
<dbReference type="Proteomes" id="UP000256345">
    <property type="component" value="Unassembled WGS sequence"/>
</dbReference>
<dbReference type="EMBL" id="CP011509">
    <property type="protein sequence ID" value="AKJ04420.1"/>
    <property type="molecule type" value="Genomic_DNA"/>
</dbReference>
<evidence type="ECO:0000313" key="1">
    <source>
        <dbReference type="EMBL" id="AKJ04420.1"/>
    </source>
</evidence>
<keyword evidence="4" id="KW-1185">Reference proteome</keyword>
<reference evidence="1 3" key="1">
    <citation type="submission" date="2015-05" db="EMBL/GenBank/DDBJ databases">
        <title>Genome assembly of Archangium gephyra DSM 2261.</title>
        <authorList>
            <person name="Sharma G."/>
            <person name="Subramanian S."/>
        </authorList>
    </citation>
    <scope>NUCLEOTIDE SEQUENCE [LARGE SCALE GENOMIC DNA]</scope>
    <source>
        <strain evidence="1 3">DSM 2261</strain>
    </source>
</reference>
<sequence length="392" mass="42000">MSTAPQQTPAAPAAPAGCPITADFLPPNMRKHVDPAAPVPLRMMAAKAMVPLAPSDMLGVLFMLTFDADAAVRETAAKSAAALPDRFSAGLRDEAVAAPVLGWFLSLLSGKDALAEMLVLNPSTPDDAVAEVARTCSAKIAEIIGQNQLRVLRSENIIRGLCANPHATPALIDNVCDFAVRSGMAVVDVPQMQAARVRVFGPSAAPPEAGPTAEEILKELEDVTPKAAAAGPAVEAKEGEDPIAAIPEAKKLSLTQRIMKMSIAQKIKLATLGNKEARSFLIRDTNKLVCTAVIRSPRITDGEVLNCATNKAVNEEVLRIIYNSREFTKNYKIKMALLKNPKLPLSVGMKFLGTLRENDIKDLSRDKNVPSALQSVAKKMMDKKNEPKKEEK</sequence>
<organism evidence="1 3">
    <name type="scientific">Archangium gephyra</name>
    <dbReference type="NCBI Taxonomy" id="48"/>
    <lineage>
        <taxon>Bacteria</taxon>
        <taxon>Pseudomonadati</taxon>
        <taxon>Myxococcota</taxon>
        <taxon>Myxococcia</taxon>
        <taxon>Myxococcales</taxon>
        <taxon>Cystobacterineae</taxon>
        <taxon>Archangiaceae</taxon>
        <taxon>Archangium</taxon>
    </lineage>
</organism>
<evidence type="ECO:0000313" key="3">
    <source>
        <dbReference type="Proteomes" id="UP000035579"/>
    </source>
</evidence>
<dbReference type="AlphaFoldDB" id="A0AAC8QB35"/>
<dbReference type="Proteomes" id="UP000035579">
    <property type="component" value="Chromosome"/>
</dbReference>
<accession>A0AAC8QB35</accession>
<proteinExistence type="predicted"/>
<protein>
    <submittedName>
        <fullName evidence="1">Uncharacterized protein</fullName>
    </submittedName>
</protein>
<evidence type="ECO:0000313" key="2">
    <source>
        <dbReference type="EMBL" id="REG37504.1"/>
    </source>
</evidence>
<reference evidence="2 4" key="2">
    <citation type="submission" date="2018-08" db="EMBL/GenBank/DDBJ databases">
        <title>Genomic Encyclopedia of Archaeal and Bacterial Type Strains, Phase II (KMG-II): from individual species to whole genera.</title>
        <authorList>
            <person name="Goeker M."/>
        </authorList>
    </citation>
    <scope>NUCLEOTIDE SEQUENCE [LARGE SCALE GENOMIC DNA]</scope>
    <source>
        <strain evidence="2 4">DSM 2261</strain>
    </source>
</reference>